<name>A0AAU8MUR6_9GAMM</name>
<gene>
    <name evidence="2" type="ORF">ABU614_22720</name>
    <name evidence="1" type="ORF">V2J18_16175</name>
</gene>
<evidence type="ECO:0000313" key="1">
    <source>
        <dbReference type="EMBL" id="MEI2456202.1"/>
    </source>
</evidence>
<evidence type="ECO:0000313" key="3">
    <source>
        <dbReference type="Proteomes" id="UP001387215"/>
    </source>
</evidence>
<reference evidence="2" key="2">
    <citation type="submission" date="2024-06" db="EMBL/GenBank/DDBJ databases">
        <authorList>
            <person name="Li S."/>
        </authorList>
    </citation>
    <scope>NUCLEOTIDE SEQUENCE</scope>
    <source>
        <strain evidence="2">SR10</strain>
    </source>
</reference>
<dbReference type="Proteomes" id="UP001387215">
    <property type="component" value="Unassembled WGS sequence"/>
</dbReference>
<dbReference type="Pfam" id="PF14119">
    <property type="entry name" value="DUF4288"/>
    <property type="match status" value="1"/>
</dbReference>
<proteinExistence type="predicted"/>
<dbReference type="EMBL" id="JBANDL010000002">
    <property type="protein sequence ID" value="MEI2456202.1"/>
    <property type="molecule type" value="Genomic_DNA"/>
</dbReference>
<reference evidence="1 3" key="1">
    <citation type="submission" date="2024-02" db="EMBL/GenBank/DDBJ databases">
        <title>Lysobacter Genome Sequencing and Mining.</title>
        <authorList>
            <person name="Bierman J."/>
            <person name="Walker M.C."/>
        </authorList>
    </citation>
    <scope>NUCLEOTIDE SEQUENCE [LARGE SCALE GENOMIC DNA]</scope>
    <source>
        <strain evidence="1 3">PB6250</strain>
    </source>
</reference>
<dbReference type="EMBL" id="CP159925">
    <property type="protein sequence ID" value="XCO75120.1"/>
    <property type="molecule type" value="Genomic_DNA"/>
</dbReference>
<sequence>MNAEIPQRNRSPHGWWVATYLERAAWDDEPAPVDDTRCLVWENTLLIRAGDREAAYAKALAYGRGKGNGFADAEDGRHGRWVFEGLSRLLPVYDELRDGAELMWTEYRGQPYAALRAKLRLKHELEAFDDLSGGDPPTPS</sequence>
<organism evidence="2">
    <name type="scientific">Lysobacter firmicutimachus</name>
    <dbReference type="NCBI Taxonomy" id="1792846"/>
    <lineage>
        <taxon>Bacteria</taxon>
        <taxon>Pseudomonadati</taxon>
        <taxon>Pseudomonadota</taxon>
        <taxon>Gammaproteobacteria</taxon>
        <taxon>Lysobacterales</taxon>
        <taxon>Lysobacteraceae</taxon>
        <taxon>Lysobacter</taxon>
    </lineage>
</organism>
<dbReference type="RefSeq" id="WP_064747810.1">
    <property type="nucleotide sequence ID" value="NZ_CP159925.1"/>
</dbReference>
<evidence type="ECO:0000313" key="2">
    <source>
        <dbReference type="EMBL" id="XCO75120.1"/>
    </source>
</evidence>
<accession>A0AAU8MUR6</accession>
<keyword evidence="3" id="KW-1185">Reference proteome</keyword>
<dbReference type="InterPro" id="IPR025630">
    <property type="entry name" value="DUF4288"/>
</dbReference>
<dbReference type="AlphaFoldDB" id="A0AAU8MUR6"/>
<protein>
    <submittedName>
        <fullName evidence="2">DUF4288 domain-containing protein</fullName>
    </submittedName>
</protein>